<proteinExistence type="predicted"/>
<accession>A0ABP9D2V5</accession>
<organism evidence="1 2">
    <name type="scientific">Tomitella cavernea</name>
    <dbReference type="NCBI Taxonomy" id="1387982"/>
    <lineage>
        <taxon>Bacteria</taxon>
        <taxon>Bacillati</taxon>
        <taxon>Actinomycetota</taxon>
        <taxon>Actinomycetes</taxon>
        <taxon>Mycobacteriales</taxon>
        <taxon>Tomitella</taxon>
    </lineage>
</organism>
<gene>
    <name evidence="1" type="ORF">GCM10023353_34680</name>
</gene>
<evidence type="ECO:0000313" key="2">
    <source>
        <dbReference type="Proteomes" id="UP001500839"/>
    </source>
</evidence>
<comment type="caution">
    <text evidence="1">The sequence shown here is derived from an EMBL/GenBank/DDBJ whole genome shotgun (WGS) entry which is preliminary data.</text>
</comment>
<sequence>MSEVYGFEPGDLPGDFYGITVDRLFADTWERDGLSVCDRLLILLGSLAAQGVLDIAEIQIGAPLRNGERDGGG</sequence>
<evidence type="ECO:0000313" key="1">
    <source>
        <dbReference type="EMBL" id="GAA4823080.1"/>
    </source>
</evidence>
<keyword evidence="2" id="KW-1185">Reference proteome</keyword>
<protein>
    <submittedName>
        <fullName evidence="1">Uncharacterized protein</fullName>
    </submittedName>
</protein>
<dbReference type="SUPFAM" id="SSF69118">
    <property type="entry name" value="AhpD-like"/>
    <property type="match status" value="1"/>
</dbReference>
<name>A0ABP9D2V5_9ACTN</name>
<dbReference type="Proteomes" id="UP001500839">
    <property type="component" value="Unassembled WGS sequence"/>
</dbReference>
<dbReference type="EMBL" id="BAABKQ010000001">
    <property type="protein sequence ID" value="GAA4823080.1"/>
    <property type="molecule type" value="Genomic_DNA"/>
</dbReference>
<dbReference type="InterPro" id="IPR029032">
    <property type="entry name" value="AhpD-like"/>
</dbReference>
<reference evidence="2" key="1">
    <citation type="journal article" date="2019" name="Int. J. Syst. Evol. Microbiol.">
        <title>The Global Catalogue of Microorganisms (GCM) 10K type strain sequencing project: providing services to taxonomists for standard genome sequencing and annotation.</title>
        <authorList>
            <consortium name="The Broad Institute Genomics Platform"/>
            <consortium name="The Broad Institute Genome Sequencing Center for Infectious Disease"/>
            <person name="Wu L."/>
            <person name="Ma J."/>
        </authorList>
    </citation>
    <scope>NUCLEOTIDE SEQUENCE [LARGE SCALE GENOMIC DNA]</scope>
    <source>
        <strain evidence="2">JCM 18542</strain>
    </source>
</reference>
<dbReference type="Gene3D" id="1.20.1290.10">
    <property type="entry name" value="AhpD-like"/>
    <property type="match status" value="1"/>
</dbReference>